<protein>
    <submittedName>
        <fullName evidence="1">Uncharacterized protein</fullName>
    </submittedName>
</protein>
<keyword evidence="2" id="KW-1185">Reference proteome</keyword>
<organism evidence="1 2">
    <name type="scientific">Trichonephila inaurata madagascariensis</name>
    <dbReference type="NCBI Taxonomy" id="2747483"/>
    <lineage>
        <taxon>Eukaryota</taxon>
        <taxon>Metazoa</taxon>
        <taxon>Ecdysozoa</taxon>
        <taxon>Arthropoda</taxon>
        <taxon>Chelicerata</taxon>
        <taxon>Arachnida</taxon>
        <taxon>Araneae</taxon>
        <taxon>Araneomorphae</taxon>
        <taxon>Entelegynae</taxon>
        <taxon>Araneoidea</taxon>
        <taxon>Nephilidae</taxon>
        <taxon>Trichonephila</taxon>
        <taxon>Trichonephila inaurata</taxon>
    </lineage>
</organism>
<evidence type="ECO:0000313" key="1">
    <source>
        <dbReference type="EMBL" id="GFS39805.1"/>
    </source>
</evidence>
<dbReference type="EMBL" id="BMAV01025235">
    <property type="protein sequence ID" value="GFS39805.1"/>
    <property type="molecule type" value="Genomic_DNA"/>
</dbReference>
<comment type="caution">
    <text evidence="1">The sequence shown here is derived from an EMBL/GenBank/DDBJ whole genome shotgun (WGS) entry which is preliminary data.</text>
</comment>
<sequence>MRIFFSIPVEESFPQCGSLESPNLSFVLISRKYAVQSILEGFFVEKEFKEHDLASSMKRISSLIVQLKGTHRFYDAEPLVLYSRTSH</sequence>
<gene>
    <name evidence="1" type="ORF">TNIN_234981</name>
</gene>
<dbReference type="AlphaFoldDB" id="A0A8X6MCE6"/>
<accession>A0A8X6MCE6</accession>
<evidence type="ECO:0000313" key="2">
    <source>
        <dbReference type="Proteomes" id="UP000886998"/>
    </source>
</evidence>
<reference evidence="1" key="1">
    <citation type="submission" date="2020-08" db="EMBL/GenBank/DDBJ databases">
        <title>Multicomponent nature underlies the extraordinary mechanical properties of spider dragline silk.</title>
        <authorList>
            <person name="Kono N."/>
            <person name="Nakamura H."/>
            <person name="Mori M."/>
            <person name="Yoshida Y."/>
            <person name="Ohtoshi R."/>
            <person name="Malay A.D."/>
            <person name="Moran D.A.P."/>
            <person name="Tomita M."/>
            <person name="Numata K."/>
            <person name="Arakawa K."/>
        </authorList>
    </citation>
    <scope>NUCLEOTIDE SEQUENCE</scope>
</reference>
<proteinExistence type="predicted"/>
<name>A0A8X6MCE6_9ARAC</name>
<dbReference type="Proteomes" id="UP000886998">
    <property type="component" value="Unassembled WGS sequence"/>
</dbReference>